<dbReference type="Pfam" id="PF01336">
    <property type="entry name" value="tRNA_anti-codon"/>
    <property type="match status" value="1"/>
</dbReference>
<dbReference type="InterPro" id="IPR040260">
    <property type="entry name" value="RFA2-like"/>
</dbReference>
<dbReference type="EMBL" id="LUEZ02000055">
    <property type="protein sequence ID" value="RDB21447.1"/>
    <property type="molecule type" value="Genomic_DNA"/>
</dbReference>
<dbReference type="GO" id="GO:0035861">
    <property type="term" value="C:site of double-strand break"/>
    <property type="evidence" value="ECO:0007669"/>
    <property type="project" value="TreeGrafter"/>
</dbReference>
<evidence type="ECO:0000256" key="6">
    <source>
        <dbReference type="SAM" id="MobiDB-lite"/>
    </source>
</evidence>
<dbReference type="Gene3D" id="2.40.50.140">
    <property type="entry name" value="Nucleic acid-binding proteins"/>
    <property type="match status" value="1"/>
</dbReference>
<dbReference type="InterPro" id="IPR036390">
    <property type="entry name" value="WH_DNA-bd_sf"/>
</dbReference>
<organism evidence="9 10">
    <name type="scientific">Hypsizygus marmoreus</name>
    <name type="common">White beech mushroom</name>
    <name type="synonym">Agaricus marmoreus</name>
    <dbReference type="NCBI Taxonomy" id="39966"/>
    <lineage>
        <taxon>Eukaryota</taxon>
        <taxon>Fungi</taxon>
        <taxon>Dikarya</taxon>
        <taxon>Basidiomycota</taxon>
        <taxon>Agaricomycotina</taxon>
        <taxon>Agaricomycetes</taxon>
        <taxon>Agaricomycetidae</taxon>
        <taxon>Agaricales</taxon>
        <taxon>Tricholomatineae</taxon>
        <taxon>Lyophyllaceae</taxon>
        <taxon>Hypsizygus</taxon>
    </lineage>
</organism>
<accession>A0A369JLK5</accession>
<dbReference type="GO" id="GO:0000781">
    <property type="term" value="C:chromosome, telomeric region"/>
    <property type="evidence" value="ECO:0007669"/>
    <property type="project" value="TreeGrafter"/>
</dbReference>
<dbReference type="PIRSF" id="PIRSF036949">
    <property type="entry name" value="RPA32"/>
    <property type="match status" value="1"/>
</dbReference>
<dbReference type="GO" id="GO:0000724">
    <property type="term" value="P:double-strand break repair via homologous recombination"/>
    <property type="evidence" value="ECO:0007669"/>
    <property type="project" value="TreeGrafter"/>
</dbReference>
<gene>
    <name evidence="9" type="primary">ssb2_1</name>
    <name evidence="9" type="ORF">Hypma_011669</name>
</gene>
<comment type="subcellular location">
    <subcellularLocation>
        <location evidence="1">Nucleus</location>
    </subcellularLocation>
</comment>
<feature type="compositionally biased region" description="Low complexity" evidence="6">
    <location>
        <begin position="16"/>
        <end position="29"/>
    </location>
</feature>
<dbReference type="AlphaFoldDB" id="A0A369JLK5"/>
<dbReference type="InterPro" id="IPR012340">
    <property type="entry name" value="NA-bd_OB-fold"/>
</dbReference>
<comment type="caution">
    <text evidence="9">The sequence shown here is derived from an EMBL/GenBank/DDBJ whole genome shotgun (WGS) entry which is preliminary data.</text>
</comment>
<feature type="region of interest" description="Disordered" evidence="6">
    <location>
        <begin position="15"/>
        <end position="35"/>
    </location>
</feature>
<dbReference type="SUPFAM" id="SSF46785">
    <property type="entry name" value="Winged helix' DNA-binding domain"/>
    <property type="match status" value="1"/>
</dbReference>
<evidence type="ECO:0000313" key="10">
    <source>
        <dbReference type="Proteomes" id="UP000076154"/>
    </source>
</evidence>
<evidence type="ECO:0000259" key="7">
    <source>
        <dbReference type="Pfam" id="PF01336"/>
    </source>
</evidence>
<dbReference type="STRING" id="39966.A0A369JLK5"/>
<dbReference type="GO" id="GO:0006260">
    <property type="term" value="P:DNA replication"/>
    <property type="evidence" value="ECO:0007669"/>
    <property type="project" value="UniProtKB-KW"/>
</dbReference>
<evidence type="ECO:0000256" key="4">
    <source>
        <dbReference type="ARBA" id="ARBA00023125"/>
    </source>
</evidence>
<keyword evidence="10" id="KW-1185">Reference proteome</keyword>
<dbReference type="GO" id="GO:0003697">
    <property type="term" value="F:single-stranded DNA binding"/>
    <property type="evidence" value="ECO:0007669"/>
    <property type="project" value="TreeGrafter"/>
</dbReference>
<protein>
    <submittedName>
        <fullName evidence="9">Replication factor A protein 2</fullName>
    </submittedName>
</protein>
<dbReference type="FunCoup" id="A0A369JLK5">
    <property type="interactions" value="494"/>
</dbReference>
<keyword evidence="3" id="KW-0235">DNA replication</keyword>
<evidence type="ECO:0000256" key="1">
    <source>
        <dbReference type="ARBA" id="ARBA00004123"/>
    </source>
</evidence>
<feature type="domain" description="OB" evidence="7">
    <location>
        <begin position="68"/>
        <end position="143"/>
    </location>
</feature>
<dbReference type="GO" id="GO:0006289">
    <property type="term" value="P:nucleotide-excision repair"/>
    <property type="evidence" value="ECO:0007669"/>
    <property type="project" value="TreeGrafter"/>
</dbReference>
<evidence type="ECO:0000256" key="2">
    <source>
        <dbReference type="ARBA" id="ARBA00007815"/>
    </source>
</evidence>
<dbReference type="InParanoid" id="A0A369JLK5"/>
<feature type="domain" description="Replication protein A C-terminal" evidence="8">
    <location>
        <begin position="175"/>
        <end position="262"/>
    </location>
</feature>
<dbReference type="PANTHER" id="PTHR13989:SF16">
    <property type="entry name" value="REPLICATION PROTEIN A2"/>
    <property type="match status" value="1"/>
</dbReference>
<evidence type="ECO:0000256" key="3">
    <source>
        <dbReference type="ARBA" id="ARBA00022705"/>
    </source>
</evidence>
<sequence>MSQYNDYGGGGGFLQGGSPYSASGSPSGARSKEASHSLRPLTVAQVIKATQAHADAEWTVDEMEIGQITIVGQVVTVQSQTTNCVYWIDDGTGRIEARHWVDSSSEEDAGKWGGIEESMYVRVTGALKTFGNKRYINANHIRVATDPHEIYFHILETIAVTLMVDRGQSSLHGQPAAPSRGAGVSAYTNQSHTTTNINDQFSYLPPLQQKIARFISSQPRSDEGVHVSVIARATGSDGDAEKISEALDKLMDEGLVYSTIDDSHFNIST</sequence>
<evidence type="ECO:0000259" key="8">
    <source>
        <dbReference type="Pfam" id="PF08784"/>
    </source>
</evidence>
<dbReference type="PANTHER" id="PTHR13989">
    <property type="entry name" value="REPLICATION PROTEIN A-RELATED"/>
    <property type="match status" value="1"/>
</dbReference>
<proteinExistence type="inferred from homology"/>
<evidence type="ECO:0000313" key="9">
    <source>
        <dbReference type="EMBL" id="RDB21447.1"/>
    </source>
</evidence>
<evidence type="ECO:0000256" key="5">
    <source>
        <dbReference type="ARBA" id="ARBA00023242"/>
    </source>
</evidence>
<dbReference type="CDD" id="cd04478">
    <property type="entry name" value="RPA2_DBD_D"/>
    <property type="match status" value="1"/>
</dbReference>
<dbReference type="OrthoDB" id="25571at2759"/>
<dbReference type="GO" id="GO:0005662">
    <property type="term" value="C:DNA replication factor A complex"/>
    <property type="evidence" value="ECO:0007669"/>
    <property type="project" value="TreeGrafter"/>
</dbReference>
<dbReference type="InterPro" id="IPR004365">
    <property type="entry name" value="NA-bd_OB_tRNA"/>
</dbReference>
<keyword evidence="4" id="KW-0238">DNA-binding</keyword>
<comment type="similarity">
    <text evidence="2">Belongs to the replication factor A protein 2 family.</text>
</comment>
<dbReference type="InterPro" id="IPR014646">
    <property type="entry name" value="Rfa2/RPA32"/>
</dbReference>
<dbReference type="Proteomes" id="UP000076154">
    <property type="component" value="Unassembled WGS sequence"/>
</dbReference>
<dbReference type="Gene3D" id="1.10.10.10">
    <property type="entry name" value="Winged helix-like DNA-binding domain superfamily/Winged helix DNA-binding domain"/>
    <property type="match status" value="1"/>
</dbReference>
<dbReference type="Pfam" id="PF08784">
    <property type="entry name" value="RPA_C"/>
    <property type="match status" value="1"/>
</dbReference>
<dbReference type="InterPro" id="IPR036388">
    <property type="entry name" value="WH-like_DNA-bd_sf"/>
</dbReference>
<dbReference type="InterPro" id="IPR014892">
    <property type="entry name" value="RPA_C"/>
</dbReference>
<keyword evidence="5" id="KW-0539">Nucleus</keyword>
<dbReference type="SUPFAM" id="SSF50249">
    <property type="entry name" value="Nucleic acid-binding proteins"/>
    <property type="match status" value="1"/>
</dbReference>
<reference evidence="9" key="1">
    <citation type="submission" date="2018-04" db="EMBL/GenBank/DDBJ databases">
        <title>Whole genome sequencing of Hypsizygus marmoreus.</title>
        <authorList>
            <person name="Choi I.-G."/>
            <person name="Min B."/>
            <person name="Kim J.-G."/>
            <person name="Kim S."/>
            <person name="Oh Y.-L."/>
            <person name="Kong W.-S."/>
            <person name="Park H."/>
            <person name="Jeong J."/>
            <person name="Song E.-S."/>
        </authorList>
    </citation>
    <scope>NUCLEOTIDE SEQUENCE [LARGE SCALE GENOMIC DNA]</scope>
    <source>
        <strain evidence="9">51987-8</strain>
    </source>
</reference>
<name>A0A369JLK5_HYPMA</name>